<gene>
    <name evidence="1" type="ORF">OnM2_089001</name>
</gene>
<dbReference type="AlphaFoldDB" id="A0A420HDH4"/>
<protein>
    <submittedName>
        <fullName evidence="1">Uncharacterized protein</fullName>
    </submittedName>
</protein>
<reference evidence="1 2" key="1">
    <citation type="journal article" date="2018" name="BMC Genomics">
        <title>Comparative genome analyses reveal sequence features reflecting distinct modes of host-adaptation between dicot and monocot powdery mildew.</title>
        <authorList>
            <person name="Wu Y."/>
            <person name="Ma X."/>
            <person name="Pan Z."/>
            <person name="Kale S.D."/>
            <person name="Song Y."/>
            <person name="King H."/>
            <person name="Zhang Q."/>
            <person name="Presley C."/>
            <person name="Deng X."/>
            <person name="Wei C.I."/>
            <person name="Xiao S."/>
        </authorList>
    </citation>
    <scope>NUCLEOTIDE SEQUENCE [LARGE SCALE GENOMIC DNA]</scope>
    <source>
        <strain evidence="1">UMSG2</strain>
    </source>
</reference>
<evidence type="ECO:0000313" key="1">
    <source>
        <dbReference type="EMBL" id="RKF55491.1"/>
    </source>
</evidence>
<comment type="caution">
    <text evidence="1">The sequence shown here is derived from an EMBL/GenBank/DDBJ whole genome shotgun (WGS) entry which is preliminary data.</text>
</comment>
<accession>A0A420HDH4</accession>
<dbReference type="EMBL" id="MCFK01008919">
    <property type="protein sequence ID" value="RKF55491.1"/>
    <property type="molecule type" value="Genomic_DNA"/>
</dbReference>
<dbReference type="Proteomes" id="UP000286134">
    <property type="component" value="Unassembled WGS sequence"/>
</dbReference>
<keyword evidence="2" id="KW-1185">Reference proteome</keyword>
<organism evidence="1 2">
    <name type="scientific">Erysiphe neolycopersici</name>
    <dbReference type="NCBI Taxonomy" id="212602"/>
    <lineage>
        <taxon>Eukaryota</taxon>
        <taxon>Fungi</taxon>
        <taxon>Dikarya</taxon>
        <taxon>Ascomycota</taxon>
        <taxon>Pezizomycotina</taxon>
        <taxon>Leotiomycetes</taxon>
        <taxon>Erysiphales</taxon>
        <taxon>Erysiphaceae</taxon>
        <taxon>Erysiphe</taxon>
    </lineage>
</organism>
<sequence length="119" mass="13393">MNLPRAIQKYLSRAHSVRKSSLDLYPPEATDLQSRLIDKAVYLGQGLGLEVNAHTKSQVPISNTSTNPSRASQLNDPIKFDGTKSKFNTFATHLQLHFRSDPRGTMTRKNQKFCTLVHI</sequence>
<evidence type="ECO:0000313" key="2">
    <source>
        <dbReference type="Proteomes" id="UP000286134"/>
    </source>
</evidence>
<name>A0A420HDH4_9PEZI</name>
<proteinExistence type="predicted"/>